<dbReference type="EMBL" id="CP026255">
    <property type="protein sequence ID" value="AWP12580.1"/>
    <property type="molecule type" value="Genomic_DNA"/>
</dbReference>
<sequence length="74" mass="8377">MAEWRGMASSEGKGLSLQVWRSMGTENSEEGTGSWHQKGKGYIMPSGYRVIFTPTALEQVEGHKEHHRLHREGH</sequence>
<protein>
    <submittedName>
        <fullName evidence="1">Uncharacterized protein</fullName>
    </submittedName>
</protein>
<organism evidence="1 2">
    <name type="scientific">Scophthalmus maximus</name>
    <name type="common">Turbot</name>
    <name type="synonym">Psetta maxima</name>
    <dbReference type="NCBI Taxonomy" id="52904"/>
    <lineage>
        <taxon>Eukaryota</taxon>
        <taxon>Metazoa</taxon>
        <taxon>Chordata</taxon>
        <taxon>Craniata</taxon>
        <taxon>Vertebrata</taxon>
        <taxon>Euteleostomi</taxon>
        <taxon>Actinopterygii</taxon>
        <taxon>Neopterygii</taxon>
        <taxon>Teleostei</taxon>
        <taxon>Neoteleostei</taxon>
        <taxon>Acanthomorphata</taxon>
        <taxon>Carangaria</taxon>
        <taxon>Pleuronectiformes</taxon>
        <taxon>Pleuronectoidei</taxon>
        <taxon>Scophthalmidae</taxon>
        <taxon>Scophthalmus</taxon>
    </lineage>
</organism>
<accession>A0A2U9C8X3</accession>
<reference evidence="1 2" key="1">
    <citation type="submission" date="2017-12" db="EMBL/GenBank/DDBJ databases">
        <title>Integrating genomic resources of turbot (Scophthalmus maximus) in depth evaluation of genetic and physical mapping variation across individuals.</title>
        <authorList>
            <person name="Martinez P."/>
        </authorList>
    </citation>
    <scope>NUCLEOTIDE SEQUENCE [LARGE SCALE GENOMIC DNA]</scope>
</reference>
<dbReference type="AlphaFoldDB" id="A0A2U9C8X3"/>
<name>A0A2U9C8X3_SCOMX</name>
<gene>
    <name evidence="1" type="ORF">SMAX5B_010697</name>
</gene>
<proteinExistence type="predicted"/>
<dbReference type="Proteomes" id="UP000246464">
    <property type="component" value="Chromosome 13"/>
</dbReference>
<evidence type="ECO:0000313" key="1">
    <source>
        <dbReference type="EMBL" id="AWP12580.1"/>
    </source>
</evidence>
<keyword evidence="2" id="KW-1185">Reference proteome</keyword>
<evidence type="ECO:0000313" key="2">
    <source>
        <dbReference type="Proteomes" id="UP000246464"/>
    </source>
</evidence>